<dbReference type="EMBL" id="JAGKQM010000007">
    <property type="protein sequence ID" value="KAH0918929.1"/>
    <property type="molecule type" value="Genomic_DNA"/>
</dbReference>
<comment type="caution">
    <text evidence="1">The sequence shown here is derived from an EMBL/GenBank/DDBJ whole genome shotgun (WGS) entry which is preliminary data.</text>
</comment>
<evidence type="ECO:0000313" key="1">
    <source>
        <dbReference type="EMBL" id="KAH0918929.1"/>
    </source>
</evidence>
<reference evidence="1 2" key="1">
    <citation type="submission" date="2021-05" db="EMBL/GenBank/DDBJ databases">
        <title>Genome Assembly of Synthetic Allotetraploid Brassica napus Reveals Homoeologous Exchanges between Subgenomes.</title>
        <authorList>
            <person name="Davis J.T."/>
        </authorList>
    </citation>
    <scope>NUCLEOTIDE SEQUENCE [LARGE SCALE GENOMIC DNA]</scope>
    <source>
        <strain evidence="2">cv. Da-Ae</strain>
        <tissue evidence="1">Seedling</tissue>
    </source>
</reference>
<organism evidence="1 2">
    <name type="scientific">Brassica napus</name>
    <name type="common">Rape</name>
    <dbReference type="NCBI Taxonomy" id="3708"/>
    <lineage>
        <taxon>Eukaryota</taxon>
        <taxon>Viridiplantae</taxon>
        <taxon>Streptophyta</taxon>
        <taxon>Embryophyta</taxon>
        <taxon>Tracheophyta</taxon>
        <taxon>Spermatophyta</taxon>
        <taxon>Magnoliopsida</taxon>
        <taxon>eudicotyledons</taxon>
        <taxon>Gunneridae</taxon>
        <taxon>Pentapetalae</taxon>
        <taxon>rosids</taxon>
        <taxon>malvids</taxon>
        <taxon>Brassicales</taxon>
        <taxon>Brassicaceae</taxon>
        <taxon>Brassiceae</taxon>
        <taxon>Brassica</taxon>
    </lineage>
</organism>
<keyword evidence="2" id="KW-1185">Reference proteome</keyword>
<accession>A0ABQ8CPD6</accession>
<dbReference type="Gene3D" id="3.20.20.80">
    <property type="entry name" value="Glycosidases"/>
    <property type="match status" value="1"/>
</dbReference>
<evidence type="ECO:0008006" key="3">
    <source>
        <dbReference type="Google" id="ProtNLM"/>
    </source>
</evidence>
<protein>
    <recommendedName>
        <fullName evidence="3">Beta-galactosidase</fullName>
    </recommendedName>
</protein>
<evidence type="ECO:0000313" key="2">
    <source>
        <dbReference type="Proteomes" id="UP000824890"/>
    </source>
</evidence>
<dbReference type="Proteomes" id="UP000824890">
    <property type="component" value="Unassembled WGS sequence"/>
</dbReference>
<gene>
    <name evidence="1" type="ORF">HID58_026589</name>
</gene>
<name>A0ABQ8CPD6_BRANA</name>
<sequence>MAVTILYPYKSFVSFHISSFKNHSSNVYATIVSHDGRAITIDGHRRVLLSGSIHYPRSTPERIPSVVAQHAWNGVQNY</sequence>
<proteinExistence type="predicted"/>